<evidence type="ECO:0000313" key="1">
    <source>
        <dbReference type="EMBL" id="BBO35717.1"/>
    </source>
</evidence>
<dbReference type="EMBL" id="AP021861">
    <property type="protein sequence ID" value="BBO35717.1"/>
    <property type="molecule type" value="Genomic_DNA"/>
</dbReference>
<evidence type="ECO:0000313" key="2">
    <source>
        <dbReference type="Proteomes" id="UP000326837"/>
    </source>
</evidence>
<proteinExistence type="predicted"/>
<gene>
    <name evidence="1" type="ORF">PLANPX_5329</name>
</gene>
<name>A0A5K7XIA7_9BACT</name>
<protein>
    <submittedName>
        <fullName evidence="1">Uncharacterized protein</fullName>
    </submittedName>
</protein>
<keyword evidence="2" id="KW-1185">Reference proteome</keyword>
<accession>A0A5K7XIA7</accession>
<dbReference type="AlphaFoldDB" id="A0A5K7XIA7"/>
<dbReference type="RefSeq" id="WP_152101029.1">
    <property type="nucleotide sequence ID" value="NZ_AP021861.1"/>
</dbReference>
<reference evidence="2" key="1">
    <citation type="submission" date="2019-10" db="EMBL/GenBank/DDBJ databases">
        <title>Lacipirellula parvula gen. nov., sp. nov., representing a lineage of planctomycetes widespread in freshwater anoxic habitats, and description of the family Lacipirellulaceae.</title>
        <authorList>
            <person name="Dedysh S.N."/>
            <person name="Kulichevskaya I.S."/>
            <person name="Beletsky A.V."/>
            <person name="Rakitin A.L."/>
            <person name="Mardanov A.V."/>
            <person name="Ivanova A.A."/>
            <person name="Saltykova V.X."/>
            <person name="Rijpstra W.I.C."/>
            <person name="Sinninghe Damste J.S."/>
            <person name="Ravin N.V."/>
        </authorList>
    </citation>
    <scope>NUCLEOTIDE SEQUENCE [LARGE SCALE GENOMIC DNA]</scope>
    <source>
        <strain evidence="2">PX69</strain>
    </source>
</reference>
<dbReference type="KEGG" id="lpav:PLANPX_5329"/>
<dbReference type="Proteomes" id="UP000326837">
    <property type="component" value="Chromosome"/>
</dbReference>
<sequence>MAASLFPASHRPVVSWFIRTHESLSIRWHRSRQRKRSTICPICSPQLEQQAAQLLNAGFYQASVASNRLRLELIAVAYYKEVVRALHKKETSRERIGFGWVVDQLLEFEEVIHVIRIPSRPSCRSGSLPFVS</sequence>
<organism evidence="1 2">
    <name type="scientific">Lacipirellula parvula</name>
    <dbReference type="NCBI Taxonomy" id="2650471"/>
    <lineage>
        <taxon>Bacteria</taxon>
        <taxon>Pseudomonadati</taxon>
        <taxon>Planctomycetota</taxon>
        <taxon>Planctomycetia</taxon>
        <taxon>Pirellulales</taxon>
        <taxon>Lacipirellulaceae</taxon>
        <taxon>Lacipirellula</taxon>
    </lineage>
</organism>